<dbReference type="RefSeq" id="WP_151595813.1">
    <property type="nucleotide sequence ID" value="NZ_WBMS02000018.1"/>
</dbReference>
<feature type="domain" description="HTH iclR-type" evidence="4">
    <location>
        <begin position="1"/>
        <end position="63"/>
    </location>
</feature>
<evidence type="ECO:0000313" key="7">
    <source>
        <dbReference type="Proteomes" id="UP000462055"/>
    </source>
</evidence>
<dbReference type="PANTHER" id="PTHR30136">
    <property type="entry name" value="HELIX-TURN-HELIX TRANSCRIPTIONAL REGULATOR, ICLR FAMILY"/>
    <property type="match status" value="1"/>
</dbReference>
<evidence type="ECO:0000256" key="3">
    <source>
        <dbReference type="ARBA" id="ARBA00023163"/>
    </source>
</evidence>
<dbReference type="PANTHER" id="PTHR30136:SF39">
    <property type="entry name" value="TRANSCRIPTIONAL REGULATORY PROTEIN"/>
    <property type="match status" value="1"/>
</dbReference>
<evidence type="ECO:0000259" key="4">
    <source>
        <dbReference type="PROSITE" id="PS51077"/>
    </source>
</evidence>
<dbReference type="GO" id="GO:0003700">
    <property type="term" value="F:DNA-binding transcription factor activity"/>
    <property type="evidence" value="ECO:0007669"/>
    <property type="project" value="TreeGrafter"/>
</dbReference>
<evidence type="ECO:0000313" key="6">
    <source>
        <dbReference type="EMBL" id="MWA03275.1"/>
    </source>
</evidence>
<organism evidence="6 7">
    <name type="scientific">Actinomadura physcomitrii</name>
    <dbReference type="NCBI Taxonomy" id="2650748"/>
    <lineage>
        <taxon>Bacteria</taxon>
        <taxon>Bacillati</taxon>
        <taxon>Actinomycetota</taxon>
        <taxon>Actinomycetes</taxon>
        <taxon>Streptosporangiales</taxon>
        <taxon>Thermomonosporaceae</taxon>
        <taxon>Actinomadura</taxon>
    </lineage>
</organism>
<protein>
    <submittedName>
        <fullName evidence="6">Helix-turn-helix domain-containing protein</fullName>
    </submittedName>
</protein>
<keyword evidence="2" id="KW-0238">DNA-binding</keyword>
<evidence type="ECO:0000259" key="5">
    <source>
        <dbReference type="PROSITE" id="PS51078"/>
    </source>
</evidence>
<keyword evidence="3" id="KW-0804">Transcription</keyword>
<dbReference type="InterPro" id="IPR036390">
    <property type="entry name" value="WH_DNA-bd_sf"/>
</dbReference>
<dbReference type="SUPFAM" id="SSF46785">
    <property type="entry name" value="Winged helix' DNA-binding domain"/>
    <property type="match status" value="1"/>
</dbReference>
<dbReference type="Gene3D" id="1.10.10.10">
    <property type="entry name" value="Winged helix-like DNA-binding domain superfamily/Winged helix DNA-binding domain"/>
    <property type="match status" value="1"/>
</dbReference>
<accession>A0A6I4MFD2</accession>
<dbReference type="GO" id="GO:0003677">
    <property type="term" value="F:DNA binding"/>
    <property type="evidence" value="ECO:0007669"/>
    <property type="project" value="UniProtKB-KW"/>
</dbReference>
<dbReference type="InterPro" id="IPR050707">
    <property type="entry name" value="HTH_MetabolicPath_Reg"/>
</dbReference>
<dbReference type="PROSITE" id="PS51078">
    <property type="entry name" value="ICLR_ED"/>
    <property type="match status" value="1"/>
</dbReference>
<dbReference type="InterPro" id="IPR014757">
    <property type="entry name" value="Tscrpt_reg_IclR_C"/>
</dbReference>
<comment type="caution">
    <text evidence="6">The sequence shown here is derived from an EMBL/GenBank/DDBJ whole genome shotgun (WGS) entry which is preliminary data.</text>
</comment>
<dbReference type="Pfam" id="PF01614">
    <property type="entry name" value="IclR_C"/>
    <property type="match status" value="1"/>
</dbReference>
<dbReference type="EMBL" id="WBMS02000018">
    <property type="protein sequence ID" value="MWA03275.1"/>
    <property type="molecule type" value="Genomic_DNA"/>
</dbReference>
<evidence type="ECO:0000256" key="1">
    <source>
        <dbReference type="ARBA" id="ARBA00023015"/>
    </source>
</evidence>
<evidence type="ECO:0000256" key="2">
    <source>
        <dbReference type="ARBA" id="ARBA00023125"/>
    </source>
</evidence>
<dbReference type="SUPFAM" id="SSF55781">
    <property type="entry name" value="GAF domain-like"/>
    <property type="match status" value="1"/>
</dbReference>
<proteinExistence type="predicted"/>
<dbReference type="Gene3D" id="3.30.450.40">
    <property type="match status" value="1"/>
</dbReference>
<dbReference type="PROSITE" id="PS51077">
    <property type="entry name" value="HTH_ICLR"/>
    <property type="match status" value="1"/>
</dbReference>
<reference evidence="6" key="1">
    <citation type="submission" date="2019-12" db="EMBL/GenBank/DDBJ databases">
        <title>Actinomadura physcomitrii sp. nov., a novel actinomycete isolated from moss [Physcomitrium sphaericum (Ludw) Fuernr].</title>
        <authorList>
            <person name="Zhuang X."/>
        </authorList>
    </citation>
    <scope>NUCLEOTIDE SEQUENCE [LARGE SCALE GENOMIC DNA]</scope>
    <source>
        <strain evidence="6">LD22</strain>
    </source>
</reference>
<dbReference type="Proteomes" id="UP000462055">
    <property type="component" value="Unassembled WGS sequence"/>
</dbReference>
<dbReference type="InterPro" id="IPR036388">
    <property type="entry name" value="WH-like_DNA-bd_sf"/>
</dbReference>
<dbReference type="AlphaFoldDB" id="A0A6I4MFD2"/>
<name>A0A6I4MFD2_9ACTN</name>
<keyword evidence="1" id="KW-0805">Transcription regulation</keyword>
<dbReference type="Pfam" id="PF09339">
    <property type="entry name" value="HTH_IclR"/>
    <property type="match status" value="1"/>
</dbReference>
<keyword evidence="7" id="KW-1185">Reference proteome</keyword>
<feature type="domain" description="IclR-ED" evidence="5">
    <location>
        <begin position="64"/>
        <end position="238"/>
    </location>
</feature>
<gene>
    <name evidence="6" type="ORF">F8568_023425</name>
</gene>
<sequence length="248" mass="26090">MQALERILAILESTARTASAASPTKVAEETGLSLSTVVRLMQSLTDAHVLVRSADTGQYRIGPRLVGIVARATQSFDYRIAAQPLLDNLRDITQETASLHMLQGNDRMCVAAAYTTQPFGRIVPIGLPFPVAGSAAGHALLSQLDDGDLERVLNEVCEGSQVEIVRAAVQEVREQGFTVAVNQAVAGIRGIAMPVGKDPGLGCLSVSGPASRFDDAAAAKALPPLQETAEALVSMRALEPPAERPGRA</sequence>
<dbReference type="SMART" id="SM00346">
    <property type="entry name" value="HTH_ICLR"/>
    <property type="match status" value="1"/>
</dbReference>
<dbReference type="GO" id="GO:0045892">
    <property type="term" value="P:negative regulation of DNA-templated transcription"/>
    <property type="evidence" value="ECO:0007669"/>
    <property type="project" value="TreeGrafter"/>
</dbReference>
<dbReference type="InterPro" id="IPR029016">
    <property type="entry name" value="GAF-like_dom_sf"/>
</dbReference>
<dbReference type="InterPro" id="IPR005471">
    <property type="entry name" value="Tscrpt_reg_IclR_N"/>
</dbReference>